<evidence type="ECO:0000256" key="16">
    <source>
        <dbReference type="NCBIfam" id="TIGR00560"/>
    </source>
</evidence>
<accession>A0A2M9G739</accession>
<evidence type="ECO:0000256" key="5">
    <source>
        <dbReference type="ARBA" id="ARBA00013170"/>
    </source>
</evidence>
<dbReference type="GO" id="GO:0016020">
    <property type="term" value="C:membrane"/>
    <property type="evidence" value="ECO:0007669"/>
    <property type="project" value="UniProtKB-SubCell"/>
</dbReference>
<evidence type="ECO:0000256" key="15">
    <source>
        <dbReference type="ARBA" id="ARBA00048586"/>
    </source>
</evidence>
<evidence type="ECO:0000313" key="19">
    <source>
        <dbReference type="Proteomes" id="UP000229498"/>
    </source>
</evidence>
<evidence type="ECO:0000256" key="1">
    <source>
        <dbReference type="ARBA" id="ARBA00004141"/>
    </source>
</evidence>
<comment type="pathway">
    <text evidence="3">Lipid metabolism.</text>
</comment>
<dbReference type="PANTHER" id="PTHR14269:SF62">
    <property type="entry name" value="CDP-DIACYLGLYCEROL--GLYCEROL-3-PHOSPHATE 3-PHOSPHATIDYLTRANSFERASE 1, CHLOROPLASTIC"/>
    <property type="match status" value="1"/>
</dbReference>
<dbReference type="InterPro" id="IPR004570">
    <property type="entry name" value="Phosphatidylglycerol_P_synth"/>
</dbReference>
<evidence type="ECO:0000256" key="3">
    <source>
        <dbReference type="ARBA" id="ARBA00005189"/>
    </source>
</evidence>
<evidence type="ECO:0000256" key="17">
    <source>
        <dbReference type="RuleBase" id="RU003750"/>
    </source>
</evidence>
<dbReference type="EC" id="2.7.8.5" evidence="5 16"/>
<keyword evidence="9" id="KW-0812">Transmembrane</keyword>
<keyword evidence="13" id="KW-0594">Phospholipid biosynthesis</keyword>
<dbReference type="GO" id="GO:0008444">
    <property type="term" value="F:CDP-diacylglycerol-glycerol-3-phosphate 3-phosphatidyltransferase activity"/>
    <property type="evidence" value="ECO:0007669"/>
    <property type="project" value="UniProtKB-UniRule"/>
</dbReference>
<evidence type="ECO:0000256" key="2">
    <source>
        <dbReference type="ARBA" id="ARBA00005042"/>
    </source>
</evidence>
<keyword evidence="7" id="KW-0444">Lipid biosynthesis</keyword>
<gene>
    <name evidence="18" type="primary">pgsA</name>
    <name evidence="18" type="ORF">CVT23_00195</name>
</gene>
<evidence type="ECO:0000256" key="13">
    <source>
        <dbReference type="ARBA" id="ARBA00023209"/>
    </source>
</evidence>
<evidence type="ECO:0000256" key="8">
    <source>
        <dbReference type="ARBA" id="ARBA00022679"/>
    </source>
</evidence>
<dbReference type="InterPro" id="IPR048254">
    <property type="entry name" value="CDP_ALCOHOL_P_TRANSF_CS"/>
</dbReference>
<dbReference type="EMBL" id="PHIG01000004">
    <property type="protein sequence ID" value="PJK31513.1"/>
    <property type="molecule type" value="Genomic_DNA"/>
</dbReference>
<dbReference type="InterPro" id="IPR000462">
    <property type="entry name" value="CDP-OH_P_trans"/>
</dbReference>
<evidence type="ECO:0000256" key="7">
    <source>
        <dbReference type="ARBA" id="ARBA00022516"/>
    </source>
</evidence>
<organism evidence="18 19">
    <name type="scientific">Minwuia thermotolerans</name>
    <dbReference type="NCBI Taxonomy" id="2056226"/>
    <lineage>
        <taxon>Bacteria</taxon>
        <taxon>Pseudomonadati</taxon>
        <taxon>Pseudomonadota</taxon>
        <taxon>Alphaproteobacteria</taxon>
        <taxon>Minwuiales</taxon>
        <taxon>Minwuiaceae</taxon>
        <taxon>Minwuia</taxon>
    </lineage>
</organism>
<evidence type="ECO:0000256" key="6">
    <source>
        <dbReference type="ARBA" id="ARBA00014944"/>
    </source>
</evidence>
<dbReference type="InterPro" id="IPR043130">
    <property type="entry name" value="CDP-OH_PTrfase_TM_dom"/>
</dbReference>
<evidence type="ECO:0000256" key="14">
    <source>
        <dbReference type="ARBA" id="ARBA00023264"/>
    </source>
</evidence>
<keyword evidence="14" id="KW-1208">Phospholipid metabolism</keyword>
<evidence type="ECO:0000256" key="9">
    <source>
        <dbReference type="ARBA" id="ARBA00022692"/>
    </source>
</evidence>
<name>A0A2M9G739_9PROT</name>
<dbReference type="InterPro" id="IPR050324">
    <property type="entry name" value="CDP-alcohol_PTase-I"/>
</dbReference>
<dbReference type="PIRSF" id="PIRSF000847">
    <property type="entry name" value="Phos_ph_gly_syn"/>
    <property type="match status" value="1"/>
</dbReference>
<proteinExistence type="inferred from homology"/>
<dbReference type="RefSeq" id="WP_109794339.1">
    <property type="nucleotide sequence ID" value="NZ_PHIG01000004.1"/>
</dbReference>
<dbReference type="Gene3D" id="1.20.120.1760">
    <property type="match status" value="1"/>
</dbReference>
<protein>
    <recommendedName>
        <fullName evidence="6 16">CDP-diacylglycerol--glycerol-3-phosphate 3-phosphatidyltransferase</fullName>
        <ecNumber evidence="5 16">2.7.8.5</ecNumber>
    </recommendedName>
</protein>
<evidence type="ECO:0000313" key="18">
    <source>
        <dbReference type="EMBL" id="PJK31513.1"/>
    </source>
</evidence>
<dbReference type="PROSITE" id="PS00379">
    <property type="entry name" value="CDP_ALCOHOL_P_TRANSF"/>
    <property type="match status" value="1"/>
</dbReference>
<reference evidence="18 19" key="1">
    <citation type="submission" date="2017-11" db="EMBL/GenBank/DDBJ databases">
        <title>Draft genome sequence of Rhizobiales bacterium SY3-13.</title>
        <authorList>
            <person name="Sun C."/>
        </authorList>
    </citation>
    <scope>NUCLEOTIDE SEQUENCE [LARGE SCALE GENOMIC DNA]</scope>
    <source>
        <strain evidence="18 19">SY3-13</strain>
    </source>
</reference>
<dbReference type="PANTHER" id="PTHR14269">
    <property type="entry name" value="CDP-DIACYLGLYCEROL--GLYCEROL-3-PHOSPHATE 3-PHOSPHATIDYLTRANSFERASE-RELATED"/>
    <property type="match status" value="1"/>
</dbReference>
<keyword evidence="10" id="KW-1133">Transmembrane helix</keyword>
<comment type="caution">
    <text evidence="18">The sequence shown here is derived from an EMBL/GenBank/DDBJ whole genome shotgun (WGS) entry which is preliminary data.</text>
</comment>
<dbReference type="OrthoDB" id="9796672at2"/>
<comment type="pathway">
    <text evidence="2">Phospholipid metabolism; phosphatidylglycerol biosynthesis; phosphatidylglycerol from CDP-diacylglycerol: step 1/2.</text>
</comment>
<comment type="catalytic activity">
    <reaction evidence="15">
        <text>a CDP-1,2-diacyl-sn-glycerol + sn-glycerol 3-phosphate = a 1,2-diacyl-sn-glycero-3-phospho-(1'-sn-glycero-3'-phosphate) + CMP + H(+)</text>
        <dbReference type="Rhea" id="RHEA:12593"/>
        <dbReference type="ChEBI" id="CHEBI:15378"/>
        <dbReference type="ChEBI" id="CHEBI:57597"/>
        <dbReference type="ChEBI" id="CHEBI:58332"/>
        <dbReference type="ChEBI" id="CHEBI:60110"/>
        <dbReference type="ChEBI" id="CHEBI:60377"/>
        <dbReference type="EC" id="2.7.8.5"/>
    </reaction>
</comment>
<comment type="similarity">
    <text evidence="4 17">Belongs to the CDP-alcohol phosphatidyltransferase class-I family.</text>
</comment>
<sequence length="184" mass="20199">MRRHVPNLLTATRIAVIPPLVAAFYLPDPWRAWLPLALFVFASVTDWFDGLLARRWQAGSKLGQFMDPIADKLLVVAVILMLAADGRLEGVHVIPAIAILCREMFVSGLREFLAFRGAEMPVSNLAKWKTATQMAALTILLLPAPEAGAPGLVLFWISAALAVQTGWAYVGAARPHFREEEDTP</sequence>
<evidence type="ECO:0000256" key="10">
    <source>
        <dbReference type="ARBA" id="ARBA00022989"/>
    </source>
</evidence>
<keyword evidence="11" id="KW-0443">Lipid metabolism</keyword>
<evidence type="ECO:0000256" key="12">
    <source>
        <dbReference type="ARBA" id="ARBA00023136"/>
    </source>
</evidence>
<keyword evidence="19" id="KW-1185">Reference proteome</keyword>
<dbReference type="GO" id="GO:0046474">
    <property type="term" value="P:glycerophospholipid biosynthetic process"/>
    <property type="evidence" value="ECO:0007669"/>
    <property type="project" value="TreeGrafter"/>
</dbReference>
<evidence type="ECO:0000256" key="11">
    <source>
        <dbReference type="ARBA" id="ARBA00023098"/>
    </source>
</evidence>
<comment type="subcellular location">
    <subcellularLocation>
        <location evidence="1">Membrane</location>
        <topology evidence="1">Multi-pass membrane protein</topology>
    </subcellularLocation>
</comment>
<keyword evidence="8 17" id="KW-0808">Transferase</keyword>
<dbReference type="NCBIfam" id="TIGR00560">
    <property type="entry name" value="pgsA"/>
    <property type="match status" value="1"/>
</dbReference>
<dbReference type="Pfam" id="PF01066">
    <property type="entry name" value="CDP-OH_P_transf"/>
    <property type="match status" value="1"/>
</dbReference>
<keyword evidence="12" id="KW-0472">Membrane</keyword>
<dbReference type="AlphaFoldDB" id="A0A2M9G739"/>
<evidence type="ECO:0000256" key="4">
    <source>
        <dbReference type="ARBA" id="ARBA00010441"/>
    </source>
</evidence>
<dbReference type="Proteomes" id="UP000229498">
    <property type="component" value="Unassembled WGS sequence"/>
</dbReference>